<dbReference type="Proteomes" id="UP000028840">
    <property type="component" value="Unassembled WGS sequence"/>
</dbReference>
<accession>A0A086QJU6</accession>
<protein>
    <submittedName>
        <fullName evidence="1">Uncharacterized protein</fullName>
    </submittedName>
</protein>
<reference evidence="1 2" key="1">
    <citation type="submission" date="2014-08" db="EMBL/GenBank/DDBJ databases">
        <authorList>
            <person name="Sibley D."/>
            <person name="Venepally P."/>
            <person name="Karamycheva S."/>
            <person name="Hadjithomas M."/>
            <person name="Khan A."/>
            <person name="Brunk B."/>
            <person name="Roos D."/>
            <person name="Caler E."/>
            <person name="Lorenzi H."/>
        </authorList>
    </citation>
    <scope>NUCLEOTIDE SEQUENCE [LARGE SCALE GENOMIC DNA]</scope>
    <source>
        <strain evidence="1 2">VAND</strain>
    </source>
</reference>
<proteinExistence type="predicted"/>
<dbReference type="EMBL" id="AEYJ02000085">
    <property type="protein sequence ID" value="KFH12878.1"/>
    <property type="molecule type" value="Genomic_DNA"/>
</dbReference>
<dbReference type="VEuPathDB" id="ToxoDB:TGVAND_228140"/>
<evidence type="ECO:0000313" key="2">
    <source>
        <dbReference type="Proteomes" id="UP000028840"/>
    </source>
</evidence>
<sequence>MFVEEVIIVCRSFCSLSRSGCVHAVSPADAVVLQLLSLRVERLVRRVSLLCATGFRSSVLSENFAKVNESKSLQSALNEQVPGTLERAYLSALCKKAVSRYSLRRLHVAACARAFPSNAITCHRLSLRRIPLR</sequence>
<reference evidence="1 2" key="2">
    <citation type="journal article" date="2015" name="Eukaryot. Cell">
        <title>Genetic mapping reveals that sinefungin resistance in Toxoplasma gondii is controlled by a putative amino acid transporter locus that can be used as a negative selectable marker.</title>
        <authorList>
            <person name="Behnke M.S."/>
            <person name="Khan A."/>
            <person name="Sibley L.D."/>
        </authorList>
    </citation>
    <scope>NUCLEOTIDE SEQUENCE [LARGE SCALE GENOMIC DNA]</scope>
    <source>
        <strain evidence="1 2">VAND</strain>
    </source>
</reference>
<organism evidence="1 2">
    <name type="scientific">Toxoplasma gondii VAND</name>
    <dbReference type="NCBI Taxonomy" id="933077"/>
    <lineage>
        <taxon>Eukaryota</taxon>
        <taxon>Sar</taxon>
        <taxon>Alveolata</taxon>
        <taxon>Apicomplexa</taxon>
        <taxon>Conoidasida</taxon>
        <taxon>Coccidia</taxon>
        <taxon>Eucoccidiorida</taxon>
        <taxon>Eimeriorina</taxon>
        <taxon>Sarcocystidae</taxon>
        <taxon>Toxoplasma</taxon>
    </lineage>
</organism>
<gene>
    <name evidence="1" type="ORF">TGVAND_228140</name>
</gene>
<evidence type="ECO:0000313" key="1">
    <source>
        <dbReference type="EMBL" id="KFH12878.1"/>
    </source>
</evidence>
<dbReference type="AlphaFoldDB" id="A0A086QJU6"/>
<comment type="caution">
    <text evidence="1">The sequence shown here is derived from an EMBL/GenBank/DDBJ whole genome shotgun (WGS) entry which is preliminary data.</text>
</comment>
<name>A0A086QJU6_TOXGO</name>